<evidence type="ECO:0000313" key="2">
    <source>
        <dbReference type="EMBL" id="OQW97648.1"/>
    </source>
</evidence>
<gene>
    <name evidence="2" type="ORF">BWK73_54015</name>
</gene>
<evidence type="ECO:0000259" key="1">
    <source>
        <dbReference type="Pfam" id="PF20796"/>
    </source>
</evidence>
<dbReference type="EMBL" id="MTEJ01000796">
    <property type="protein sequence ID" value="OQW97648.1"/>
    <property type="molecule type" value="Genomic_DNA"/>
</dbReference>
<feature type="domain" description="PD-(D/E)XK nuclease-like" evidence="1">
    <location>
        <begin position="13"/>
        <end position="294"/>
    </location>
</feature>
<dbReference type="Proteomes" id="UP000192491">
    <property type="component" value="Unassembled WGS sequence"/>
</dbReference>
<dbReference type="AlphaFoldDB" id="A0A1Y1Q6X2"/>
<proteinExistence type="predicted"/>
<organism evidence="2 3">
    <name type="scientific">Thiothrix lacustris</name>
    <dbReference type="NCBI Taxonomy" id="525917"/>
    <lineage>
        <taxon>Bacteria</taxon>
        <taxon>Pseudomonadati</taxon>
        <taxon>Pseudomonadota</taxon>
        <taxon>Gammaproteobacteria</taxon>
        <taxon>Thiotrichales</taxon>
        <taxon>Thiotrichaceae</taxon>
        <taxon>Thiothrix</taxon>
    </lineage>
</organism>
<reference evidence="2 3" key="1">
    <citation type="submission" date="2017-01" db="EMBL/GenBank/DDBJ databases">
        <title>Novel large sulfur bacteria in the metagenomes of groundwater-fed chemosynthetic microbial mats in the Lake Huron basin.</title>
        <authorList>
            <person name="Sharrar A.M."/>
            <person name="Flood B.E."/>
            <person name="Bailey J.V."/>
            <person name="Jones D.S."/>
            <person name="Biddanda B."/>
            <person name="Ruberg S.A."/>
            <person name="Marcus D.N."/>
            <person name="Dick G.J."/>
        </authorList>
    </citation>
    <scope>NUCLEOTIDE SEQUENCE [LARGE SCALE GENOMIC DNA]</scope>
    <source>
        <strain evidence="2">A8</strain>
    </source>
</reference>
<dbReference type="InterPro" id="IPR048822">
    <property type="entry name" value="PDDEXK_13"/>
</dbReference>
<comment type="caution">
    <text evidence="2">The sequence shown here is derived from an EMBL/GenBank/DDBJ whole genome shotgun (WGS) entry which is preliminary data.</text>
</comment>
<accession>A0A1Y1Q6X2</accession>
<evidence type="ECO:0000313" key="3">
    <source>
        <dbReference type="Proteomes" id="UP000192491"/>
    </source>
</evidence>
<dbReference type="STRING" id="1123401.GCA_000621325_01835"/>
<protein>
    <recommendedName>
        <fullName evidence="1">PD-(D/E)XK nuclease-like domain-containing protein</fullName>
    </recommendedName>
</protein>
<dbReference type="Pfam" id="PF20796">
    <property type="entry name" value="PDDEXK_13"/>
    <property type="match status" value="1"/>
</dbReference>
<sequence>MHLKDFIGNISASDTPRTKRARIHQGWWRAFVLQQTPGQHPIKKETTICNVLPDQTADYRNFITDSIGALAESTAKTHNEAKNSAGIMEINRLKTNLLSSQPLCFNFFGLLALDHELGLKTIKAFFPEITGFSGVKFEYAPSPKEHYTNDNSAFDVALEVSIGDQIGLIGIECKYTEPFSPQKYQKPNYEIIHNKSDNFLASYEELTGSKFNQLYRNQLIAEALLQAGDYQFVKTALFCAPDDTNAENIGNEFGKMLKSGFTVIDFFEYITAIQKLDLTPTQRKNTMMLWARYMAHELSHAAWQEY</sequence>
<name>A0A1Y1Q6X2_9GAMM</name>